<dbReference type="PANTHER" id="PTHR32329:SF4">
    <property type="entry name" value="ACTIVATOR OF 2-HYDROXYACYL-COA DEHYDRATASE"/>
    <property type="match status" value="1"/>
</dbReference>
<sequence length="445" mass="48855">MDYPKFTPEMKKTHTILIPNMAVTQFTILKAALDHEGYKSEILGNCGSEVAQLGLKYVHNDTCYPALLVIGQFLDALNSGKYDLDHTALLITQTGGGCRASNYIHLLRKALDRAGYGQIPVASLNFSGLEKDSGFQMTLPLVRQLIAAVFYGDMLVSLRSQTAPYETEKGAAEALTQRWLERICGEIRRGRGYSFRAMKRTMPQIAAEFASIPVDRSVPKVKVGVVGEIYVKYSPLGNNDLEQFLASQDCEVNLPGLMGFLQYCIYNLSETAKLYGGKWVERNLSGWLLGLLAGPEKAMAEALRNNGYHAPLPFEELVKQADGVVGTGDKMGEGWLLTAEMVELVRSGYENIVCAQPFGCLPNHICGKGMVSKIRALYPEANITPIDYDPSATRVNQENRIKLMLAVARERLPQKEAAQSGSSPVPEIRGHKSKVLLTSKGAACI</sequence>
<dbReference type="InterPro" id="IPR051805">
    <property type="entry name" value="Dehydratase_Activator_Redct"/>
</dbReference>
<evidence type="ECO:0000313" key="1">
    <source>
        <dbReference type="EMBL" id="QNL43369.1"/>
    </source>
</evidence>
<dbReference type="Proteomes" id="UP000515960">
    <property type="component" value="Chromosome"/>
</dbReference>
<protein>
    <submittedName>
        <fullName evidence="1">2-hydroxyacyl-CoA dehydratase</fullName>
    </submittedName>
</protein>
<dbReference type="KEGG" id="ohi:H8790_07640"/>
<evidence type="ECO:0000313" key="2">
    <source>
        <dbReference type="Proteomes" id="UP000515960"/>
    </source>
</evidence>
<reference evidence="1 2" key="1">
    <citation type="submission" date="2020-08" db="EMBL/GenBank/DDBJ databases">
        <authorList>
            <person name="Liu C."/>
            <person name="Sun Q."/>
        </authorList>
    </citation>
    <scope>NUCLEOTIDE SEQUENCE [LARGE SCALE GENOMIC DNA]</scope>
    <source>
        <strain evidence="1 2">NSJ-62</strain>
    </source>
</reference>
<gene>
    <name evidence="1" type="ORF">H8790_07640</name>
</gene>
<proteinExistence type="predicted"/>
<dbReference type="RefSeq" id="WP_187331960.1">
    <property type="nucleotide sequence ID" value="NZ_CP060490.1"/>
</dbReference>
<accession>A0A7G9B1D8</accession>
<organism evidence="1 2">
    <name type="scientific">Oscillibacter hominis</name>
    <dbReference type="NCBI Taxonomy" id="2763056"/>
    <lineage>
        <taxon>Bacteria</taxon>
        <taxon>Bacillati</taxon>
        <taxon>Bacillota</taxon>
        <taxon>Clostridia</taxon>
        <taxon>Eubacteriales</taxon>
        <taxon>Oscillospiraceae</taxon>
        <taxon>Oscillibacter</taxon>
    </lineage>
</organism>
<dbReference type="PANTHER" id="PTHR32329">
    <property type="entry name" value="BIFUNCTIONAL PROTEIN [INCLUDES 2-HYDROXYACYL-COA DEHYDRATASE (N-TER) AND ITS ACTIVATOR DOMAIN (C_TERM)-RELATED"/>
    <property type="match status" value="1"/>
</dbReference>
<dbReference type="EMBL" id="CP060490">
    <property type="protein sequence ID" value="QNL43369.1"/>
    <property type="molecule type" value="Genomic_DNA"/>
</dbReference>
<name>A0A7G9B1D8_9FIRM</name>
<keyword evidence="2" id="KW-1185">Reference proteome</keyword>
<dbReference type="AlphaFoldDB" id="A0A7G9B1D8"/>